<evidence type="ECO:0000313" key="3">
    <source>
        <dbReference type="Proteomes" id="UP000521676"/>
    </source>
</evidence>
<evidence type="ECO:0000313" key="4">
    <source>
        <dbReference type="Proteomes" id="UP001431572"/>
    </source>
</evidence>
<accession>A0A8T7LWW7</accession>
<keyword evidence="4" id="KW-1185">Reference proteome</keyword>
<evidence type="ECO:0000313" key="1">
    <source>
        <dbReference type="EMBL" id="NWJ46488.1"/>
    </source>
</evidence>
<reference evidence="2" key="2">
    <citation type="journal article" date="2024" name="Nature">
        <title>Anoxygenic phototroph of the Chloroflexota uses a type I reaction centre.</title>
        <authorList>
            <person name="Tsuji J.M."/>
            <person name="Shaw N.A."/>
            <person name="Nagashima S."/>
            <person name="Venkiteswaran J.J."/>
            <person name="Schiff S.L."/>
            <person name="Watanabe T."/>
            <person name="Fukui M."/>
            <person name="Hanada S."/>
            <person name="Tank M."/>
            <person name="Neufeld J.D."/>
        </authorList>
    </citation>
    <scope>NUCLEOTIDE SEQUENCE</scope>
    <source>
        <strain evidence="2">L227-S17</strain>
    </source>
</reference>
<name>A0A8T7LWW7_9CHLR</name>
<gene>
    <name evidence="1" type="ORF">HXX08_11465</name>
    <name evidence="2" type="ORF">OZ401_001635</name>
</gene>
<sequence length="56" mass="6416">MLKYKVEDTKFETYREACEYALTIGSGTAIQELVRGTGSYQTVAHVSWLHTIQEVY</sequence>
<dbReference type="AlphaFoldDB" id="A0A8T7LWW7"/>
<dbReference type="EMBL" id="CP128399">
    <property type="protein sequence ID" value="WJW65856.1"/>
    <property type="molecule type" value="Genomic_DNA"/>
</dbReference>
<protein>
    <submittedName>
        <fullName evidence="1">Uncharacterized protein</fullName>
    </submittedName>
</protein>
<dbReference type="Proteomes" id="UP001431572">
    <property type="component" value="Chromosome 1"/>
</dbReference>
<evidence type="ECO:0000313" key="2">
    <source>
        <dbReference type="EMBL" id="WJW65856.1"/>
    </source>
</evidence>
<dbReference type="RefSeq" id="WP_341467743.1">
    <property type="nucleotide sequence ID" value="NZ_CP128399.1"/>
</dbReference>
<proteinExistence type="predicted"/>
<dbReference type="EMBL" id="JACATZ010000001">
    <property type="protein sequence ID" value="NWJ46488.1"/>
    <property type="molecule type" value="Genomic_DNA"/>
</dbReference>
<dbReference type="Proteomes" id="UP000521676">
    <property type="component" value="Unassembled WGS sequence"/>
</dbReference>
<reference evidence="1 3" key="1">
    <citation type="submission" date="2020-06" db="EMBL/GenBank/DDBJ databases">
        <title>Anoxygenic phototrophic Chloroflexota member uses a Type I reaction center.</title>
        <authorList>
            <person name="Tsuji J.M."/>
            <person name="Shaw N.A."/>
            <person name="Nagashima S."/>
            <person name="Venkiteswaran J."/>
            <person name="Schiff S.L."/>
            <person name="Hanada S."/>
            <person name="Tank M."/>
            <person name="Neufeld J.D."/>
        </authorList>
    </citation>
    <scope>NUCLEOTIDE SEQUENCE [LARGE SCALE GENOMIC DNA]</scope>
    <source>
        <strain evidence="1">L227-S17</strain>
    </source>
</reference>
<organism evidence="1 3">
    <name type="scientific">Candidatus Chlorohelix allophototropha</name>
    <dbReference type="NCBI Taxonomy" id="3003348"/>
    <lineage>
        <taxon>Bacteria</taxon>
        <taxon>Bacillati</taxon>
        <taxon>Chloroflexota</taxon>
        <taxon>Chloroflexia</taxon>
        <taxon>Candidatus Chloroheliales</taxon>
        <taxon>Candidatus Chloroheliaceae</taxon>
        <taxon>Candidatus Chlorohelix</taxon>
    </lineage>
</organism>